<keyword evidence="2" id="KW-1185">Reference proteome</keyword>
<accession>A0A6H5HIG5</accession>
<evidence type="ECO:0000313" key="2">
    <source>
        <dbReference type="Proteomes" id="UP000479000"/>
    </source>
</evidence>
<evidence type="ECO:0000313" key="1">
    <source>
        <dbReference type="EMBL" id="CAB0016843.1"/>
    </source>
</evidence>
<proteinExistence type="predicted"/>
<feature type="non-terminal residue" evidence="1">
    <location>
        <position position="52"/>
    </location>
</feature>
<reference evidence="1 2" key="1">
    <citation type="submission" date="2020-02" db="EMBL/GenBank/DDBJ databases">
        <authorList>
            <person name="Ferguson B K."/>
        </authorList>
    </citation>
    <scope>NUCLEOTIDE SEQUENCE [LARGE SCALE GENOMIC DNA]</scope>
</reference>
<sequence length="52" mass="6041">MVLTNLETIMIKSARNTNQNIAIIKWHEGVRTFPPFLELECSSWPYPLPRLA</sequence>
<dbReference type="Proteomes" id="UP000479000">
    <property type="component" value="Unassembled WGS sequence"/>
</dbReference>
<protein>
    <submittedName>
        <fullName evidence="1">Uncharacterized protein</fullName>
    </submittedName>
</protein>
<dbReference type="AlphaFoldDB" id="A0A6H5HIG5"/>
<dbReference type="EMBL" id="CADCXU010030612">
    <property type="protein sequence ID" value="CAB0016843.1"/>
    <property type="molecule type" value="Genomic_DNA"/>
</dbReference>
<name>A0A6H5HIG5_9HEMI</name>
<organism evidence="1 2">
    <name type="scientific">Nesidiocoris tenuis</name>
    <dbReference type="NCBI Taxonomy" id="355587"/>
    <lineage>
        <taxon>Eukaryota</taxon>
        <taxon>Metazoa</taxon>
        <taxon>Ecdysozoa</taxon>
        <taxon>Arthropoda</taxon>
        <taxon>Hexapoda</taxon>
        <taxon>Insecta</taxon>
        <taxon>Pterygota</taxon>
        <taxon>Neoptera</taxon>
        <taxon>Paraneoptera</taxon>
        <taxon>Hemiptera</taxon>
        <taxon>Heteroptera</taxon>
        <taxon>Panheteroptera</taxon>
        <taxon>Cimicomorpha</taxon>
        <taxon>Miridae</taxon>
        <taxon>Dicyphina</taxon>
        <taxon>Nesidiocoris</taxon>
    </lineage>
</organism>
<gene>
    <name evidence="1" type="ORF">NTEN_LOCUS20970</name>
</gene>